<evidence type="ECO:0000256" key="1">
    <source>
        <dbReference type="SAM" id="MobiDB-lite"/>
    </source>
</evidence>
<dbReference type="OrthoDB" id="10507451at2759"/>
<evidence type="ECO:0000313" key="5">
    <source>
        <dbReference type="Proteomes" id="UP000310189"/>
    </source>
</evidence>
<feature type="chain" id="PRO_5020987359" evidence="3">
    <location>
        <begin position="20"/>
        <end position="382"/>
    </location>
</feature>
<keyword evidence="2" id="KW-0812">Transmembrane</keyword>
<comment type="caution">
    <text evidence="4">The sequence shown here is derived from an EMBL/GenBank/DDBJ whole genome shotgun (WGS) entry which is preliminary data.</text>
</comment>
<feature type="signal peptide" evidence="3">
    <location>
        <begin position="1"/>
        <end position="19"/>
    </location>
</feature>
<evidence type="ECO:0000313" key="4">
    <source>
        <dbReference type="EMBL" id="TIA92115.1"/>
    </source>
</evidence>
<keyword evidence="2" id="KW-1133">Transmembrane helix</keyword>
<gene>
    <name evidence="4" type="ORF">E3P99_00717</name>
</gene>
<keyword evidence="5" id="KW-1185">Reference proteome</keyword>
<reference evidence="4 5" key="1">
    <citation type="submission" date="2019-03" db="EMBL/GenBank/DDBJ databases">
        <title>Sequencing 23 genomes of Wallemia ichthyophaga.</title>
        <authorList>
            <person name="Gostincar C."/>
        </authorList>
    </citation>
    <scope>NUCLEOTIDE SEQUENCE [LARGE SCALE GENOMIC DNA]</scope>
    <source>
        <strain evidence="4 5">EXF-5753</strain>
    </source>
</reference>
<dbReference type="EMBL" id="SPNW01000008">
    <property type="protein sequence ID" value="TIA92115.1"/>
    <property type="molecule type" value="Genomic_DNA"/>
</dbReference>
<keyword evidence="2" id="KW-0472">Membrane</keyword>
<evidence type="ECO:0000256" key="2">
    <source>
        <dbReference type="SAM" id="Phobius"/>
    </source>
</evidence>
<protein>
    <submittedName>
        <fullName evidence="4">Uncharacterized protein</fullName>
    </submittedName>
</protein>
<feature type="compositionally biased region" description="Basic residues" evidence="1">
    <location>
        <begin position="285"/>
        <end position="299"/>
    </location>
</feature>
<name>A0A4T0FVE2_9BASI</name>
<dbReference type="AlphaFoldDB" id="A0A4T0FVE2"/>
<proteinExistence type="predicted"/>
<feature type="transmembrane region" description="Helical" evidence="2">
    <location>
        <begin position="323"/>
        <end position="343"/>
    </location>
</feature>
<dbReference type="Proteomes" id="UP000310189">
    <property type="component" value="Unassembled WGS sequence"/>
</dbReference>
<feature type="region of interest" description="Disordered" evidence="1">
    <location>
        <begin position="268"/>
        <end position="299"/>
    </location>
</feature>
<evidence type="ECO:0000256" key="3">
    <source>
        <dbReference type="SAM" id="SignalP"/>
    </source>
</evidence>
<sequence length="382" mass="42572">MRLLSILTTLTLLFALSLATPLVDVVKNQVQVLGGKGHPEDALIHLIRTDDLLSDDDKQLLERQSHLVFKIHYDEAHNAIFVNGGKIDLTDESIINSDEPLHPGPIVKVESVKLSHDEMQQTDQIKQEHLDKLPKGILAAQLRLKSVNVDENTRRLIVFIKVLEDNGAGKHSQNPVFTLQVTQHPPNPAQEIMHKAKLNADKEAFLGRLKESMAKMHHKVYKIVGIKPANKHHLMLPPPPMVMLKHGDKLVKVPCKMAGGRMGMGMGKHHAHGVHPAAGGDHPHPHPHPHPHHHHNRPRPCVKEALRKAFATLKVKLSHLSHLTLVMAALFSLCTTASLFHMVRAVKRVRARHAYESLPAYDQVEVVVAEAESEKEGVKNTL</sequence>
<accession>A0A4T0FVE2</accession>
<organism evidence="4 5">
    <name type="scientific">Wallemia hederae</name>
    <dbReference type="NCBI Taxonomy" id="1540922"/>
    <lineage>
        <taxon>Eukaryota</taxon>
        <taxon>Fungi</taxon>
        <taxon>Dikarya</taxon>
        <taxon>Basidiomycota</taxon>
        <taxon>Wallemiomycotina</taxon>
        <taxon>Wallemiomycetes</taxon>
        <taxon>Wallemiales</taxon>
        <taxon>Wallemiaceae</taxon>
        <taxon>Wallemia</taxon>
    </lineage>
</organism>
<keyword evidence="3" id="KW-0732">Signal</keyword>